<feature type="region of interest" description="Disordered" evidence="6">
    <location>
        <begin position="313"/>
        <end position="334"/>
    </location>
</feature>
<keyword evidence="1 9" id="KW-0808">Transferase</keyword>
<dbReference type="EMBL" id="JBIGHV010000003">
    <property type="protein sequence ID" value="MFG6429957.1"/>
    <property type="molecule type" value="Genomic_DNA"/>
</dbReference>
<organism evidence="9 10">
    <name type="scientific">Pelomonas parva</name>
    <dbReference type="NCBI Taxonomy" id="3299032"/>
    <lineage>
        <taxon>Bacteria</taxon>
        <taxon>Pseudomonadati</taxon>
        <taxon>Pseudomonadota</taxon>
        <taxon>Betaproteobacteria</taxon>
        <taxon>Burkholderiales</taxon>
        <taxon>Sphaerotilaceae</taxon>
        <taxon>Roseateles</taxon>
    </lineage>
</organism>
<gene>
    <name evidence="9" type="ORF">ACG00Y_08555</name>
</gene>
<sequence>MQISDWQRLSLLLDELTDLPEAEREARLAALPPELAAPLTRMLANLPAKVPTVVGSSIFGFQQQLAGALSEPAAPAAQPGERFGAWCLAELLGEGGMGQVWRAERADGLYQGEAAIKLLRDDVAGAGLAERFARERALLGRLAHPGIARLLDAGEKDGRAFLVLEYVAGQTLSAHVRGRSLAERVQLLVSVASAVEYAHAQLIVHRDLKPSNVVVDEQGAPKLLDFGIAGLLDDSGQQSDNALTQITGRRLTPAYAAPEQITGGAIGVAADIYSLGVMLHELATGQLPFGKRSSSRTALEHEVVHGEARRLRQTLGRAEEDSADAGPGRPPDVRRVDSDLEAVVAKALRKNPAERYTSVGALTDDLQRWLTQRPVSVRRDDWRHRMRLWMRRNAAVALGGSLVFAALTAGMTAALWQRSQAQAAAARAELVTGYLSEVLSAASPDRNAGRQPTVIELLDRKRQELTERFNDEPEVKDRIYDTLGKTYFALQRFGVAAELAQARLTHARAAFGPTHPLADDAAVALANIHSAVAGGQPVIDLLEPVLPRVDKRHGQMSAQSHALRMHLLVAYARVGRFADAHRELDIGRRSNDVVNADNPMEHARFKGYASVVLTSEGRIREAVALLETTRPLWRPAEPARVRPSLVLERNHIFTSWRLATESAAAATARSDELVARWDALARPGNHGSSLMRQQLAIYLQQLGEFDAARAQLERAQADTDAAGAEDAVTGQLRRIQLLEARALAAGGADAAAVQAAAQALAGLDGAPLIGDVRRADGLLMLGRVALAPGAGPAGLALARDVSTRLQALRPVLAQARNAMSRIAVFEGRLAGTPQAALAAARERVAYFDALPETQGLPEWSARLQLACALRANGQPWADALARAEQARPANLASLTASPHPLTGLATRLAEDLPADCEWRF</sequence>
<dbReference type="RefSeq" id="WP_394477841.1">
    <property type="nucleotide sequence ID" value="NZ_JBIGHV010000003.1"/>
</dbReference>
<evidence type="ECO:0000256" key="7">
    <source>
        <dbReference type="SAM" id="Phobius"/>
    </source>
</evidence>
<evidence type="ECO:0000313" key="10">
    <source>
        <dbReference type="Proteomes" id="UP001606210"/>
    </source>
</evidence>
<keyword evidence="4 5" id="KW-0067">ATP-binding</keyword>
<dbReference type="PANTHER" id="PTHR43289:SF34">
    <property type="entry name" value="SERINE_THREONINE-PROTEIN KINASE YBDM-RELATED"/>
    <property type="match status" value="1"/>
</dbReference>
<keyword evidence="2 5" id="KW-0547">Nucleotide-binding</keyword>
<dbReference type="InterPro" id="IPR011009">
    <property type="entry name" value="Kinase-like_dom_sf"/>
</dbReference>
<evidence type="ECO:0000259" key="8">
    <source>
        <dbReference type="PROSITE" id="PS50011"/>
    </source>
</evidence>
<dbReference type="Gene3D" id="3.30.200.20">
    <property type="entry name" value="Phosphorylase Kinase, domain 1"/>
    <property type="match status" value="1"/>
</dbReference>
<evidence type="ECO:0000256" key="1">
    <source>
        <dbReference type="ARBA" id="ARBA00022679"/>
    </source>
</evidence>
<dbReference type="CDD" id="cd14014">
    <property type="entry name" value="STKc_PknB_like"/>
    <property type="match status" value="1"/>
</dbReference>
<dbReference type="Pfam" id="PF00069">
    <property type="entry name" value="Pkinase"/>
    <property type="match status" value="1"/>
</dbReference>
<dbReference type="EC" id="2.7.11.1" evidence="9"/>
<dbReference type="PANTHER" id="PTHR43289">
    <property type="entry name" value="MITOGEN-ACTIVATED PROTEIN KINASE KINASE KINASE 20-RELATED"/>
    <property type="match status" value="1"/>
</dbReference>
<reference evidence="9 10" key="1">
    <citation type="submission" date="2024-08" db="EMBL/GenBank/DDBJ databases">
        <authorList>
            <person name="Lu H."/>
        </authorList>
    </citation>
    <scope>NUCLEOTIDE SEQUENCE [LARGE SCALE GENOMIC DNA]</scope>
    <source>
        <strain evidence="9 10">LYH14W</strain>
    </source>
</reference>
<dbReference type="InterPro" id="IPR008271">
    <property type="entry name" value="Ser/Thr_kinase_AS"/>
</dbReference>
<accession>A0ABW7F3Z4</accession>
<dbReference type="SUPFAM" id="SSF56112">
    <property type="entry name" value="Protein kinase-like (PK-like)"/>
    <property type="match status" value="1"/>
</dbReference>
<dbReference type="PROSITE" id="PS00107">
    <property type="entry name" value="PROTEIN_KINASE_ATP"/>
    <property type="match status" value="1"/>
</dbReference>
<dbReference type="SMART" id="SM00220">
    <property type="entry name" value="S_TKc"/>
    <property type="match status" value="1"/>
</dbReference>
<keyword evidence="7" id="KW-0812">Transmembrane</keyword>
<evidence type="ECO:0000256" key="5">
    <source>
        <dbReference type="PROSITE-ProRule" id="PRU10141"/>
    </source>
</evidence>
<dbReference type="PROSITE" id="PS50011">
    <property type="entry name" value="PROTEIN_KINASE_DOM"/>
    <property type="match status" value="1"/>
</dbReference>
<feature type="binding site" evidence="5">
    <location>
        <position position="117"/>
    </location>
    <ligand>
        <name>ATP</name>
        <dbReference type="ChEBI" id="CHEBI:30616"/>
    </ligand>
</feature>
<keyword evidence="3 9" id="KW-0418">Kinase</keyword>
<evidence type="ECO:0000256" key="3">
    <source>
        <dbReference type="ARBA" id="ARBA00022777"/>
    </source>
</evidence>
<evidence type="ECO:0000256" key="6">
    <source>
        <dbReference type="SAM" id="MobiDB-lite"/>
    </source>
</evidence>
<dbReference type="InterPro" id="IPR017441">
    <property type="entry name" value="Protein_kinase_ATP_BS"/>
</dbReference>
<dbReference type="PROSITE" id="PS00108">
    <property type="entry name" value="PROTEIN_KINASE_ST"/>
    <property type="match status" value="1"/>
</dbReference>
<feature type="domain" description="Protein kinase" evidence="8">
    <location>
        <begin position="86"/>
        <end position="370"/>
    </location>
</feature>
<keyword evidence="7" id="KW-1133">Transmembrane helix</keyword>
<keyword evidence="10" id="KW-1185">Reference proteome</keyword>
<dbReference type="Proteomes" id="UP001606210">
    <property type="component" value="Unassembled WGS sequence"/>
</dbReference>
<protein>
    <submittedName>
        <fullName evidence="9">Serine/threonine-protein kinase</fullName>
        <ecNumber evidence="9">2.7.11.1</ecNumber>
    </submittedName>
</protein>
<feature type="transmembrane region" description="Helical" evidence="7">
    <location>
        <begin position="394"/>
        <end position="416"/>
    </location>
</feature>
<evidence type="ECO:0000313" key="9">
    <source>
        <dbReference type="EMBL" id="MFG6429957.1"/>
    </source>
</evidence>
<keyword evidence="7" id="KW-0472">Membrane</keyword>
<dbReference type="Gene3D" id="1.10.510.10">
    <property type="entry name" value="Transferase(Phosphotransferase) domain 1"/>
    <property type="match status" value="1"/>
</dbReference>
<name>A0ABW7F3Z4_9BURK</name>
<evidence type="ECO:0000256" key="4">
    <source>
        <dbReference type="ARBA" id="ARBA00022840"/>
    </source>
</evidence>
<dbReference type="GO" id="GO:0004674">
    <property type="term" value="F:protein serine/threonine kinase activity"/>
    <property type="evidence" value="ECO:0007669"/>
    <property type="project" value="UniProtKB-EC"/>
</dbReference>
<proteinExistence type="predicted"/>
<comment type="caution">
    <text evidence="9">The sequence shown here is derived from an EMBL/GenBank/DDBJ whole genome shotgun (WGS) entry which is preliminary data.</text>
</comment>
<evidence type="ECO:0000256" key="2">
    <source>
        <dbReference type="ARBA" id="ARBA00022741"/>
    </source>
</evidence>
<dbReference type="InterPro" id="IPR000719">
    <property type="entry name" value="Prot_kinase_dom"/>
</dbReference>